<dbReference type="InterPro" id="IPR019775">
    <property type="entry name" value="WD40_repeat_CS"/>
</dbReference>
<comment type="caution">
    <text evidence="8">The sequence shown here is derived from an EMBL/GenBank/DDBJ whole genome shotgun (WGS) entry which is preliminary data.</text>
</comment>
<dbReference type="InterPro" id="IPR036322">
    <property type="entry name" value="WD40_repeat_dom_sf"/>
</dbReference>
<sequence>MTAATQQCEADILRLFADRDRHEKSFSTMVESYNGLVHKLTYYVDQNKHLEMTAHSAKELNEKMSRQVTTLREQGSPMNQKRSAELEAQVASLKDERADLYKTQGTNAQRLLDLNDILRVKDATLTQNKEEIRRLADANQFLTHKNQEMVEILRERDVTIQVIQDELATLQLEMVKQDERQRDLERENAQLLQRWLKKMNEEADRMNAANSFLEQENQDPAQMQSPQSTRSTRSMGPDSPTQANWRGGSSIFSIIPQNSNRKITTHDSEVNTVALSTGGTMFATGSNDKKIKVWDIKTGSLKSTLTGCLQSVMCVSFNATDELLLGASNDNAARLWHLGTGRPRHTLTGHIGKVFSARFNPDSTKVVSGSHDRTIKVWDLQKGYCIRTMFTFASVNDVCLLDFDGSTIASGHLDNNLRFWDARSGNCTKE</sequence>
<dbReference type="Gene3D" id="1.20.5.170">
    <property type="match status" value="1"/>
</dbReference>
<dbReference type="Proteomes" id="UP000780801">
    <property type="component" value="Unassembled WGS sequence"/>
</dbReference>
<dbReference type="GO" id="GO:0043495">
    <property type="term" value="F:protein-membrane adaptor activity"/>
    <property type="evidence" value="ECO:0007669"/>
    <property type="project" value="TreeGrafter"/>
</dbReference>
<feature type="compositionally biased region" description="Polar residues" evidence="6">
    <location>
        <begin position="213"/>
        <end position="244"/>
    </location>
</feature>
<dbReference type="PROSITE" id="PS50082">
    <property type="entry name" value="WD_REPEATS_2"/>
    <property type="match status" value="4"/>
</dbReference>
<keyword evidence="3" id="KW-0677">Repeat</keyword>
<evidence type="ECO:0000256" key="2">
    <source>
        <dbReference type="ARBA" id="ARBA00022574"/>
    </source>
</evidence>
<dbReference type="EMBL" id="JAABOA010003291">
    <property type="protein sequence ID" value="KAF9578822.1"/>
    <property type="molecule type" value="Genomic_DNA"/>
</dbReference>
<dbReference type="SUPFAM" id="SSF50978">
    <property type="entry name" value="WD40 repeat-like"/>
    <property type="match status" value="1"/>
</dbReference>
<dbReference type="GO" id="GO:0000045">
    <property type="term" value="P:autophagosome assembly"/>
    <property type="evidence" value="ECO:0007669"/>
    <property type="project" value="InterPro"/>
</dbReference>
<dbReference type="Pfam" id="PF08614">
    <property type="entry name" value="ATG16"/>
    <property type="match status" value="1"/>
</dbReference>
<keyword evidence="9" id="KW-1185">Reference proteome</keyword>
<evidence type="ECO:0000256" key="6">
    <source>
        <dbReference type="SAM" id="MobiDB-lite"/>
    </source>
</evidence>
<keyword evidence="5" id="KW-0175">Coiled coil</keyword>
<dbReference type="InterPro" id="IPR001680">
    <property type="entry name" value="WD40_rpt"/>
</dbReference>
<name>A0A9P6FP46_9FUNG</name>
<feature type="region of interest" description="Disordered" evidence="6">
    <location>
        <begin position="213"/>
        <end position="248"/>
    </location>
</feature>
<dbReference type="InterPro" id="IPR020472">
    <property type="entry name" value="WD40_PAC1"/>
</dbReference>
<feature type="repeat" description="WD" evidence="4">
    <location>
        <begin position="347"/>
        <end position="388"/>
    </location>
</feature>
<dbReference type="PANTHER" id="PTHR19878:SF8">
    <property type="entry name" value="AUTOPHAGY-RELATED 16, ISOFORM F"/>
    <property type="match status" value="1"/>
</dbReference>
<keyword evidence="2 4" id="KW-0853">WD repeat</keyword>
<dbReference type="CDD" id="cd22887">
    <property type="entry name" value="Atg16_CCD"/>
    <property type="match status" value="1"/>
</dbReference>
<evidence type="ECO:0000256" key="3">
    <source>
        <dbReference type="ARBA" id="ARBA00022737"/>
    </source>
</evidence>
<dbReference type="InterPro" id="IPR013923">
    <property type="entry name" value="Autophagy-rel_prot_16_dom"/>
</dbReference>
<evidence type="ECO:0000256" key="1">
    <source>
        <dbReference type="ARBA" id="ARBA00005331"/>
    </source>
</evidence>
<dbReference type="PROSITE" id="PS00678">
    <property type="entry name" value="WD_REPEATS_1"/>
    <property type="match status" value="2"/>
</dbReference>
<dbReference type="Gene3D" id="2.130.10.10">
    <property type="entry name" value="YVTN repeat-like/Quinoprotein amine dehydrogenase"/>
    <property type="match status" value="2"/>
</dbReference>
<reference evidence="8" key="1">
    <citation type="journal article" date="2020" name="Fungal Divers.">
        <title>Resolving the Mortierellaceae phylogeny through synthesis of multi-gene phylogenetics and phylogenomics.</title>
        <authorList>
            <person name="Vandepol N."/>
            <person name="Liber J."/>
            <person name="Desiro A."/>
            <person name="Na H."/>
            <person name="Kennedy M."/>
            <person name="Barry K."/>
            <person name="Grigoriev I.V."/>
            <person name="Miller A.N."/>
            <person name="O'Donnell K."/>
            <person name="Stajich J.E."/>
            <person name="Bonito G."/>
        </authorList>
    </citation>
    <scope>NUCLEOTIDE SEQUENCE</scope>
    <source>
        <strain evidence="8">KOD1015</strain>
    </source>
</reference>
<organism evidence="8 9">
    <name type="scientific">Lunasporangiospora selenospora</name>
    <dbReference type="NCBI Taxonomy" id="979761"/>
    <lineage>
        <taxon>Eukaryota</taxon>
        <taxon>Fungi</taxon>
        <taxon>Fungi incertae sedis</taxon>
        <taxon>Mucoromycota</taxon>
        <taxon>Mortierellomycotina</taxon>
        <taxon>Mortierellomycetes</taxon>
        <taxon>Mortierellales</taxon>
        <taxon>Mortierellaceae</taxon>
        <taxon>Lunasporangiospora</taxon>
    </lineage>
</organism>
<dbReference type="PANTHER" id="PTHR19878">
    <property type="entry name" value="AUTOPHAGY PROTEIN 16-LIKE"/>
    <property type="match status" value="1"/>
</dbReference>
<evidence type="ECO:0000313" key="8">
    <source>
        <dbReference type="EMBL" id="KAF9578822.1"/>
    </source>
</evidence>
<dbReference type="InterPro" id="IPR045160">
    <property type="entry name" value="ATG16"/>
</dbReference>
<evidence type="ECO:0000256" key="4">
    <source>
        <dbReference type="PROSITE-ProRule" id="PRU00221"/>
    </source>
</evidence>
<feature type="coiled-coil region" evidence="5">
    <location>
        <begin position="54"/>
        <end position="103"/>
    </location>
</feature>
<feature type="repeat" description="WD" evidence="4">
    <location>
        <begin position="263"/>
        <end position="304"/>
    </location>
</feature>
<evidence type="ECO:0000256" key="5">
    <source>
        <dbReference type="SAM" id="Coils"/>
    </source>
</evidence>
<dbReference type="Pfam" id="PF00400">
    <property type="entry name" value="WD40"/>
    <property type="match status" value="4"/>
</dbReference>
<dbReference type="GO" id="GO:0034274">
    <property type="term" value="C:Atg12-Atg5-Atg16 complex"/>
    <property type="evidence" value="ECO:0007669"/>
    <property type="project" value="TreeGrafter"/>
</dbReference>
<evidence type="ECO:0000259" key="7">
    <source>
        <dbReference type="Pfam" id="PF08614"/>
    </source>
</evidence>
<dbReference type="InterPro" id="IPR015943">
    <property type="entry name" value="WD40/YVTN_repeat-like_dom_sf"/>
</dbReference>
<accession>A0A9P6FP46</accession>
<dbReference type="CDD" id="cd00200">
    <property type="entry name" value="WD40"/>
    <property type="match status" value="1"/>
</dbReference>
<dbReference type="PROSITE" id="PS50294">
    <property type="entry name" value="WD_REPEATS_REGION"/>
    <property type="match status" value="2"/>
</dbReference>
<feature type="domain" description="Autophagy-related protein 16" evidence="7">
    <location>
        <begin position="12"/>
        <end position="207"/>
    </location>
</feature>
<proteinExistence type="inferred from homology"/>
<comment type="similarity">
    <text evidence="1">Belongs to the ATG16 family.</text>
</comment>
<feature type="non-terminal residue" evidence="8">
    <location>
        <position position="1"/>
    </location>
</feature>
<feature type="repeat" description="WD" evidence="4">
    <location>
        <begin position="404"/>
        <end position="430"/>
    </location>
</feature>
<dbReference type="AlphaFoldDB" id="A0A9P6FP46"/>
<dbReference type="SMART" id="SM00320">
    <property type="entry name" value="WD40"/>
    <property type="match status" value="4"/>
</dbReference>
<protein>
    <recommendedName>
        <fullName evidence="7">Autophagy-related protein 16 domain-containing protein</fullName>
    </recommendedName>
</protein>
<dbReference type="OrthoDB" id="538223at2759"/>
<feature type="repeat" description="WD" evidence="4">
    <location>
        <begin position="305"/>
        <end position="346"/>
    </location>
</feature>
<dbReference type="GO" id="GO:0034045">
    <property type="term" value="C:phagophore assembly site membrane"/>
    <property type="evidence" value="ECO:0007669"/>
    <property type="project" value="TreeGrafter"/>
</dbReference>
<dbReference type="PRINTS" id="PR00320">
    <property type="entry name" value="GPROTEINBRPT"/>
</dbReference>
<dbReference type="GO" id="GO:0000421">
    <property type="term" value="C:autophagosome membrane"/>
    <property type="evidence" value="ECO:0007669"/>
    <property type="project" value="TreeGrafter"/>
</dbReference>
<evidence type="ECO:0000313" key="9">
    <source>
        <dbReference type="Proteomes" id="UP000780801"/>
    </source>
</evidence>
<gene>
    <name evidence="8" type="ORF">BGW38_005195</name>
</gene>